<name>A0AAE1VCH1_9SOLA</name>
<gene>
    <name evidence="1" type="ORF">RND71_025215</name>
</gene>
<comment type="caution">
    <text evidence="1">The sequence shown here is derived from an EMBL/GenBank/DDBJ whole genome shotgun (WGS) entry which is preliminary data.</text>
</comment>
<dbReference type="Proteomes" id="UP001291623">
    <property type="component" value="Unassembled WGS sequence"/>
</dbReference>
<sequence>MKVKCKTWREIRNSQQKAKSHRCENDEGEKKKPLLRNDIFWEFLKKKDMANTYLIQEEKRLMIHLGRDSCPVRSYRASAGINSWIK</sequence>
<dbReference type="EMBL" id="JAVYJV010000013">
    <property type="protein sequence ID" value="KAK4356244.1"/>
    <property type="molecule type" value="Genomic_DNA"/>
</dbReference>
<evidence type="ECO:0000313" key="1">
    <source>
        <dbReference type="EMBL" id="KAK4356244.1"/>
    </source>
</evidence>
<reference evidence="1" key="1">
    <citation type="submission" date="2023-12" db="EMBL/GenBank/DDBJ databases">
        <title>Genome assembly of Anisodus tanguticus.</title>
        <authorList>
            <person name="Wang Y.-J."/>
        </authorList>
    </citation>
    <scope>NUCLEOTIDE SEQUENCE</scope>
    <source>
        <strain evidence="1">KB-2021</strain>
        <tissue evidence="1">Leaf</tissue>
    </source>
</reference>
<accession>A0AAE1VCH1</accession>
<keyword evidence="2" id="KW-1185">Reference proteome</keyword>
<proteinExistence type="predicted"/>
<dbReference type="AlphaFoldDB" id="A0AAE1VCH1"/>
<organism evidence="1 2">
    <name type="scientific">Anisodus tanguticus</name>
    <dbReference type="NCBI Taxonomy" id="243964"/>
    <lineage>
        <taxon>Eukaryota</taxon>
        <taxon>Viridiplantae</taxon>
        <taxon>Streptophyta</taxon>
        <taxon>Embryophyta</taxon>
        <taxon>Tracheophyta</taxon>
        <taxon>Spermatophyta</taxon>
        <taxon>Magnoliopsida</taxon>
        <taxon>eudicotyledons</taxon>
        <taxon>Gunneridae</taxon>
        <taxon>Pentapetalae</taxon>
        <taxon>asterids</taxon>
        <taxon>lamiids</taxon>
        <taxon>Solanales</taxon>
        <taxon>Solanaceae</taxon>
        <taxon>Solanoideae</taxon>
        <taxon>Hyoscyameae</taxon>
        <taxon>Anisodus</taxon>
    </lineage>
</organism>
<evidence type="ECO:0000313" key="2">
    <source>
        <dbReference type="Proteomes" id="UP001291623"/>
    </source>
</evidence>
<protein>
    <submittedName>
        <fullName evidence="1">Uncharacterized protein</fullName>
    </submittedName>
</protein>